<keyword evidence="13" id="KW-1185">Reference proteome</keyword>
<keyword evidence="4 12" id="KW-0489">Methyltransferase</keyword>
<dbReference type="InterPro" id="IPR036631">
    <property type="entry name" value="MGMT_N_sf"/>
</dbReference>
<dbReference type="PANTHER" id="PTHR10815:SF13">
    <property type="entry name" value="METHYLATED-DNA--PROTEIN-CYSTEINE METHYLTRANSFERASE"/>
    <property type="match status" value="1"/>
</dbReference>
<dbReference type="FunFam" id="1.10.10.10:FF:000214">
    <property type="entry name" value="Methylated-DNA--protein-cysteine methyltransferase"/>
    <property type="match status" value="1"/>
</dbReference>
<evidence type="ECO:0000256" key="9">
    <source>
        <dbReference type="ARBA" id="ARBA00023204"/>
    </source>
</evidence>
<dbReference type="Pfam" id="PF12833">
    <property type="entry name" value="HTH_18"/>
    <property type="match status" value="1"/>
</dbReference>
<sequence length="279" mass="30998">MNTPQDFQYERIAQAIEFIRTHFKQQPDLEQIAEHVHLSPHHFQRLFVEWAGVSPKKFLQYISLDYAKKMIGNKELTLFEVAHETGLSGTGRLHDLFVNIEAMTPQEYRQGGQHLSISYSFGQTLFGAALVASTPKGICYLAFADDEAQAFADLQTMFPQAAFKQQTEPLHAQALAAFGTKDTALSAIKLHLKGTDFQLKVWQALLQIPEGKLSTYQRIAEQIGQSTASRAVGTAIGSNAVAYLIPCHRVIQSSGGMSGYRWGVTRKTGLIGWEAARII</sequence>
<dbReference type="PANTHER" id="PTHR10815">
    <property type="entry name" value="METHYLATED-DNA--PROTEIN-CYSTEINE METHYLTRANSFERASE"/>
    <property type="match status" value="1"/>
</dbReference>
<dbReference type="InterPro" id="IPR036217">
    <property type="entry name" value="MethylDNA_cys_MeTrfase_DNAb"/>
</dbReference>
<dbReference type="EMBL" id="FOLE01000014">
    <property type="protein sequence ID" value="SFC95696.1"/>
    <property type="molecule type" value="Genomic_DNA"/>
</dbReference>
<keyword evidence="7" id="KW-0805">Transcription regulation</keyword>
<comment type="similarity">
    <text evidence="2">Belongs to the MGMT family.</text>
</comment>
<evidence type="ECO:0000256" key="2">
    <source>
        <dbReference type="ARBA" id="ARBA00008711"/>
    </source>
</evidence>
<dbReference type="PROSITE" id="PS01124">
    <property type="entry name" value="HTH_ARAC_FAMILY_2"/>
    <property type="match status" value="1"/>
</dbReference>
<dbReference type="PROSITE" id="PS00374">
    <property type="entry name" value="MGMT"/>
    <property type="match status" value="1"/>
</dbReference>
<dbReference type="InterPro" id="IPR009057">
    <property type="entry name" value="Homeodomain-like_sf"/>
</dbReference>
<evidence type="ECO:0000256" key="7">
    <source>
        <dbReference type="ARBA" id="ARBA00023015"/>
    </source>
</evidence>
<keyword evidence="5 12" id="KW-0808">Transferase</keyword>
<proteinExistence type="inferred from homology"/>
<dbReference type="InterPro" id="IPR036388">
    <property type="entry name" value="WH-like_DNA-bd_sf"/>
</dbReference>
<dbReference type="RefSeq" id="WP_091516477.1">
    <property type="nucleotide sequence ID" value="NZ_FOLE01000014.1"/>
</dbReference>
<name>A0A1I1NE74_9BACT</name>
<dbReference type="Gene3D" id="1.10.10.60">
    <property type="entry name" value="Homeodomain-like"/>
    <property type="match status" value="1"/>
</dbReference>
<dbReference type="Proteomes" id="UP000199514">
    <property type="component" value="Unassembled WGS sequence"/>
</dbReference>
<keyword evidence="9" id="KW-0234">DNA repair</keyword>
<dbReference type="SUPFAM" id="SSF53155">
    <property type="entry name" value="Methylated DNA-protein cysteine methyltransferase domain"/>
    <property type="match status" value="1"/>
</dbReference>
<dbReference type="STRING" id="927664.SAMN05421780_11434"/>
<evidence type="ECO:0000256" key="8">
    <source>
        <dbReference type="ARBA" id="ARBA00023163"/>
    </source>
</evidence>
<keyword evidence="6" id="KW-0227">DNA damage</keyword>
<evidence type="ECO:0000256" key="1">
    <source>
        <dbReference type="ARBA" id="ARBA00001286"/>
    </source>
</evidence>
<evidence type="ECO:0000256" key="10">
    <source>
        <dbReference type="ARBA" id="ARBA00049348"/>
    </source>
</evidence>
<evidence type="ECO:0000259" key="11">
    <source>
        <dbReference type="PROSITE" id="PS01124"/>
    </source>
</evidence>
<evidence type="ECO:0000256" key="5">
    <source>
        <dbReference type="ARBA" id="ARBA00022679"/>
    </source>
</evidence>
<dbReference type="Gene3D" id="1.10.10.10">
    <property type="entry name" value="Winged helix-like DNA-binding domain superfamily/Winged helix DNA-binding domain"/>
    <property type="match status" value="1"/>
</dbReference>
<dbReference type="CDD" id="cd06445">
    <property type="entry name" value="ATase"/>
    <property type="match status" value="1"/>
</dbReference>
<dbReference type="EC" id="2.1.1.63" evidence="3"/>
<evidence type="ECO:0000256" key="6">
    <source>
        <dbReference type="ARBA" id="ARBA00022763"/>
    </source>
</evidence>
<keyword evidence="8" id="KW-0804">Transcription</keyword>
<dbReference type="NCBIfam" id="TIGR00589">
    <property type="entry name" value="ogt"/>
    <property type="match status" value="1"/>
</dbReference>
<dbReference type="Pfam" id="PF01035">
    <property type="entry name" value="DNA_binding_1"/>
    <property type="match status" value="1"/>
</dbReference>
<feature type="domain" description="HTH araC/xylS-type" evidence="11">
    <location>
        <begin position="13"/>
        <end position="111"/>
    </location>
</feature>
<dbReference type="GO" id="GO:0003908">
    <property type="term" value="F:methylated-DNA-[protein]-cysteine S-methyltransferase activity"/>
    <property type="evidence" value="ECO:0007669"/>
    <property type="project" value="UniProtKB-EC"/>
</dbReference>
<dbReference type="GO" id="GO:0003700">
    <property type="term" value="F:DNA-binding transcription factor activity"/>
    <property type="evidence" value="ECO:0007669"/>
    <property type="project" value="InterPro"/>
</dbReference>
<dbReference type="Gene3D" id="3.30.160.70">
    <property type="entry name" value="Methylated DNA-protein cysteine methyltransferase domain"/>
    <property type="match status" value="1"/>
</dbReference>
<protein>
    <recommendedName>
        <fullName evidence="3">methylated-DNA--[protein]-cysteine S-methyltransferase</fullName>
        <ecNumber evidence="3">2.1.1.63</ecNumber>
    </recommendedName>
</protein>
<reference evidence="12 13" key="1">
    <citation type="submission" date="2016-10" db="EMBL/GenBank/DDBJ databases">
        <authorList>
            <person name="de Groot N.N."/>
        </authorList>
    </citation>
    <scope>NUCLEOTIDE SEQUENCE [LARGE SCALE GENOMIC DNA]</scope>
    <source>
        <strain evidence="12 13">DSM 6793</strain>
    </source>
</reference>
<dbReference type="InterPro" id="IPR014048">
    <property type="entry name" value="MethylDNA_cys_MeTrfase_DNA-bd"/>
</dbReference>
<dbReference type="OrthoDB" id="9802228at2"/>
<dbReference type="SUPFAM" id="SSF46689">
    <property type="entry name" value="Homeodomain-like"/>
    <property type="match status" value="2"/>
</dbReference>
<dbReference type="AlphaFoldDB" id="A0A1I1NE74"/>
<dbReference type="InterPro" id="IPR001497">
    <property type="entry name" value="MethylDNA_cys_MeTrfase_AS"/>
</dbReference>
<dbReference type="GO" id="GO:0043565">
    <property type="term" value="F:sequence-specific DNA binding"/>
    <property type="evidence" value="ECO:0007669"/>
    <property type="project" value="InterPro"/>
</dbReference>
<dbReference type="InterPro" id="IPR018060">
    <property type="entry name" value="HTH_AraC"/>
</dbReference>
<organism evidence="12 13">
    <name type="scientific">Flexibacter flexilis DSM 6793</name>
    <dbReference type="NCBI Taxonomy" id="927664"/>
    <lineage>
        <taxon>Bacteria</taxon>
        <taxon>Pseudomonadati</taxon>
        <taxon>Bacteroidota</taxon>
        <taxon>Cytophagia</taxon>
        <taxon>Cytophagales</taxon>
        <taxon>Flexibacteraceae</taxon>
        <taxon>Flexibacter</taxon>
    </lineage>
</organism>
<dbReference type="SUPFAM" id="SSF46767">
    <property type="entry name" value="Methylated DNA-protein cysteine methyltransferase, C-terminal domain"/>
    <property type="match status" value="1"/>
</dbReference>
<dbReference type="GO" id="GO:0032259">
    <property type="term" value="P:methylation"/>
    <property type="evidence" value="ECO:0007669"/>
    <property type="project" value="UniProtKB-KW"/>
</dbReference>
<comment type="catalytic activity">
    <reaction evidence="10">
        <text>a 6-O-methyl-2'-deoxyguanosine in DNA + L-cysteinyl-[protein] = S-methyl-L-cysteinyl-[protein] + a 2'-deoxyguanosine in DNA</text>
        <dbReference type="Rhea" id="RHEA:24000"/>
        <dbReference type="Rhea" id="RHEA-COMP:10131"/>
        <dbReference type="Rhea" id="RHEA-COMP:10132"/>
        <dbReference type="Rhea" id="RHEA-COMP:11367"/>
        <dbReference type="Rhea" id="RHEA-COMP:11368"/>
        <dbReference type="ChEBI" id="CHEBI:29950"/>
        <dbReference type="ChEBI" id="CHEBI:82612"/>
        <dbReference type="ChEBI" id="CHEBI:85445"/>
        <dbReference type="ChEBI" id="CHEBI:85448"/>
        <dbReference type="EC" id="2.1.1.63"/>
    </reaction>
</comment>
<accession>A0A1I1NE74</accession>
<evidence type="ECO:0000256" key="4">
    <source>
        <dbReference type="ARBA" id="ARBA00022603"/>
    </source>
</evidence>
<gene>
    <name evidence="12" type="ORF">SAMN05421780_11434</name>
</gene>
<comment type="catalytic activity">
    <reaction evidence="1">
        <text>a 4-O-methyl-thymidine in DNA + L-cysteinyl-[protein] = a thymidine in DNA + S-methyl-L-cysteinyl-[protein]</text>
        <dbReference type="Rhea" id="RHEA:53428"/>
        <dbReference type="Rhea" id="RHEA-COMP:10131"/>
        <dbReference type="Rhea" id="RHEA-COMP:10132"/>
        <dbReference type="Rhea" id="RHEA-COMP:13555"/>
        <dbReference type="Rhea" id="RHEA-COMP:13556"/>
        <dbReference type="ChEBI" id="CHEBI:29950"/>
        <dbReference type="ChEBI" id="CHEBI:82612"/>
        <dbReference type="ChEBI" id="CHEBI:137386"/>
        <dbReference type="ChEBI" id="CHEBI:137387"/>
        <dbReference type="EC" id="2.1.1.63"/>
    </reaction>
</comment>
<dbReference type="GO" id="GO:0006281">
    <property type="term" value="P:DNA repair"/>
    <property type="evidence" value="ECO:0007669"/>
    <property type="project" value="UniProtKB-KW"/>
</dbReference>
<evidence type="ECO:0000313" key="12">
    <source>
        <dbReference type="EMBL" id="SFC95696.1"/>
    </source>
</evidence>
<evidence type="ECO:0000313" key="13">
    <source>
        <dbReference type="Proteomes" id="UP000199514"/>
    </source>
</evidence>
<evidence type="ECO:0000256" key="3">
    <source>
        <dbReference type="ARBA" id="ARBA00011918"/>
    </source>
</evidence>
<dbReference type="SMART" id="SM00342">
    <property type="entry name" value="HTH_ARAC"/>
    <property type="match status" value="1"/>
</dbReference>